<dbReference type="Pfam" id="PF03009">
    <property type="entry name" value="GDPD"/>
    <property type="match status" value="1"/>
</dbReference>
<keyword evidence="2" id="KW-0378">Hydrolase</keyword>
<dbReference type="Proteomes" id="UP001235840">
    <property type="component" value="Unassembled WGS sequence"/>
</dbReference>
<evidence type="ECO:0000313" key="2">
    <source>
        <dbReference type="EMBL" id="MDQ0167859.1"/>
    </source>
</evidence>
<name>A0ABT9W3M8_9BACI</name>
<dbReference type="PANTHER" id="PTHR46211">
    <property type="entry name" value="GLYCEROPHOSPHORYL DIESTER PHOSPHODIESTERASE"/>
    <property type="match status" value="1"/>
</dbReference>
<dbReference type="CDD" id="cd08563">
    <property type="entry name" value="GDPD_TtGDE_like"/>
    <property type="match status" value="1"/>
</dbReference>
<feature type="domain" description="GP-PDE" evidence="1">
    <location>
        <begin position="1"/>
        <end position="238"/>
    </location>
</feature>
<comment type="caution">
    <text evidence="2">The sequence shown here is derived from an EMBL/GenBank/DDBJ whole genome shotgun (WGS) entry which is preliminary data.</text>
</comment>
<accession>A0ABT9W3M8</accession>
<dbReference type="SUPFAM" id="SSF51695">
    <property type="entry name" value="PLC-like phosphodiesterases"/>
    <property type="match status" value="1"/>
</dbReference>
<dbReference type="GO" id="GO:0008889">
    <property type="term" value="F:glycerophosphodiester phosphodiesterase activity"/>
    <property type="evidence" value="ECO:0007669"/>
    <property type="project" value="UniProtKB-EC"/>
</dbReference>
<organism evidence="2 3">
    <name type="scientific">Caldalkalibacillus horti</name>
    <dbReference type="NCBI Taxonomy" id="77523"/>
    <lineage>
        <taxon>Bacteria</taxon>
        <taxon>Bacillati</taxon>
        <taxon>Bacillota</taxon>
        <taxon>Bacilli</taxon>
        <taxon>Bacillales</taxon>
        <taxon>Bacillaceae</taxon>
        <taxon>Caldalkalibacillus</taxon>
    </lineage>
</organism>
<evidence type="ECO:0000259" key="1">
    <source>
        <dbReference type="PROSITE" id="PS51704"/>
    </source>
</evidence>
<dbReference type="PANTHER" id="PTHR46211:SF1">
    <property type="entry name" value="GLYCEROPHOSPHODIESTER PHOSPHODIESTERASE, CYTOPLASMIC"/>
    <property type="match status" value="1"/>
</dbReference>
<dbReference type="PROSITE" id="PS51704">
    <property type="entry name" value="GP_PDE"/>
    <property type="match status" value="1"/>
</dbReference>
<protein>
    <submittedName>
        <fullName evidence="2">Glycerophosphoryl diester phosphodiesterase</fullName>
        <ecNumber evidence="2">3.1.4.46</ecNumber>
    </submittedName>
</protein>
<dbReference type="Gene3D" id="3.20.20.190">
    <property type="entry name" value="Phosphatidylinositol (PI) phosphodiesterase"/>
    <property type="match status" value="1"/>
</dbReference>
<proteinExistence type="predicted"/>
<reference evidence="2 3" key="1">
    <citation type="submission" date="2023-07" db="EMBL/GenBank/DDBJ databases">
        <title>Genomic Encyclopedia of Type Strains, Phase IV (KMG-IV): sequencing the most valuable type-strain genomes for metagenomic binning, comparative biology and taxonomic classification.</title>
        <authorList>
            <person name="Goeker M."/>
        </authorList>
    </citation>
    <scope>NUCLEOTIDE SEQUENCE [LARGE SCALE GENOMIC DNA]</scope>
    <source>
        <strain evidence="2 3">DSM 12751</strain>
    </source>
</reference>
<keyword evidence="3" id="KW-1185">Reference proteome</keyword>
<dbReference type="EC" id="3.1.4.46" evidence="2"/>
<dbReference type="InterPro" id="IPR017946">
    <property type="entry name" value="PLC-like_Pdiesterase_TIM-brl"/>
</dbReference>
<dbReference type="EMBL" id="JAUSTY010000020">
    <property type="protein sequence ID" value="MDQ0167859.1"/>
    <property type="molecule type" value="Genomic_DNA"/>
</dbReference>
<gene>
    <name evidence="2" type="ORF">J2S11_003788</name>
</gene>
<evidence type="ECO:0000313" key="3">
    <source>
        <dbReference type="Proteomes" id="UP001235840"/>
    </source>
</evidence>
<sequence length="243" mass="28340">MKVIAHRGSSQVAPENTYPAIRRAIQDHVDGIEIDVQLTKDQELVVIHDEWLNRTTNGKGFVFNTTSAQIKKLDAGSWFNKKYKGTTVPLLEEVLEWVKPYSLELHIELKNNLLPYKGMEEKVIRILNQHNLEKKAVLSSFRRESLEICRKIHPTIRTGYLCWSTLLPLLEQSEWDYLHLDSIHPHISLLDHEVTLLKNMGYRIYPYVIQRKHELKKCLRYQVDGIFTGSPNKAKQIIRETTT</sequence>
<dbReference type="RefSeq" id="WP_307397114.1">
    <property type="nucleotide sequence ID" value="NZ_BAAADK010000049.1"/>
</dbReference>
<dbReference type="InterPro" id="IPR030395">
    <property type="entry name" value="GP_PDE_dom"/>
</dbReference>